<dbReference type="RefSeq" id="WP_354220704.1">
    <property type="nucleotide sequence ID" value="NZ_JBEPMX010000010.1"/>
</dbReference>
<dbReference type="PANTHER" id="PTHR39173">
    <property type="entry name" value="ACETYLTRANSFERASE"/>
    <property type="match status" value="1"/>
</dbReference>
<dbReference type="Proteomes" id="UP001549167">
    <property type="component" value="Unassembled WGS sequence"/>
</dbReference>
<dbReference type="SUPFAM" id="SSF55729">
    <property type="entry name" value="Acyl-CoA N-acyltransferases (Nat)"/>
    <property type="match status" value="1"/>
</dbReference>
<name>A0ABV2KWD1_9BACI</name>
<reference evidence="2 3" key="1">
    <citation type="submission" date="2024-06" db="EMBL/GenBank/DDBJ databases">
        <title>Genomic Encyclopedia of Type Strains, Phase IV (KMG-IV): sequencing the most valuable type-strain genomes for metagenomic binning, comparative biology and taxonomic classification.</title>
        <authorList>
            <person name="Goeker M."/>
        </authorList>
    </citation>
    <scope>NUCLEOTIDE SEQUENCE [LARGE SCALE GENOMIC DNA]</scope>
    <source>
        <strain evidence="2 3">DSM 23520</strain>
    </source>
</reference>
<keyword evidence="3" id="KW-1185">Reference proteome</keyword>
<dbReference type="Pfam" id="PF00583">
    <property type="entry name" value="Acetyltransf_1"/>
    <property type="match status" value="1"/>
</dbReference>
<dbReference type="InterPro" id="IPR016181">
    <property type="entry name" value="Acyl_CoA_acyltransferase"/>
</dbReference>
<evidence type="ECO:0000313" key="2">
    <source>
        <dbReference type="EMBL" id="MET3683881.1"/>
    </source>
</evidence>
<dbReference type="EMBL" id="JBEPMX010000010">
    <property type="protein sequence ID" value="MET3683881.1"/>
    <property type="molecule type" value="Genomic_DNA"/>
</dbReference>
<accession>A0ABV2KWD1</accession>
<dbReference type="PANTHER" id="PTHR39173:SF1">
    <property type="entry name" value="ACETYLTRANSFERASE"/>
    <property type="match status" value="1"/>
</dbReference>
<gene>
    <name evidence="2" type="ORF">ABID56_001997</name>
</gene>
<dbReference type="Gene3D" id="3.40.630.30">
    <property type="match status" value="1"/>
</dbReference>
<dbReference type="InterPro" id="IPR000182">
    <property type="entry name" value="GNAT_dom"/>
</dbReference>
<proteinExistence type="predicted"/>
<evidence type="ECO:0000313" key="3">
    <source>
        <dbReference type="Proteomes" id="UP001549167"/>
    </source>
</evidence>
<sequence>MSQLTLMKPSASLETAFLDYINDWHGHNEKVVPHAQDINPSVFQAKVDEWLNQEKGIGLQEDEVATSTRWLVDDKYKIMGACVIRHELVGSLVEVDGLVEFGVRPSERNQGHATFMLSEAMTILKSHGVPRALVTCQDGDVITQRVCEKVGGQQGLPFTTENGDVVRRFWIDLRD</sequence>
<protein>
    <submittedName>
        <fullName evidence="2">Acetyltransferase</fullName>
    </submittedName>
</protein>
<feature type="domain" description="N-acetyltransferase" evidence="1">
    <location>
        <begin position="63"/>
        <end position="151"/>
    </location>
</feature>
<organism evidence="2 3">
    <name type="scientific">Alkalibacillus flavidus</name>
    <dbReference type="NCBI Taxonomy" id="546021"/>
    <lineage>
        <taxon>Bacteria</taxon>
        <taxon>Bacillati</taxon>
        <taxon>Bacillota</taxon>
        <taxon>Bacilli</taxon>
        <taxon>Bacillales</taxon>
        <taxon>Bacillaceae</taxon>
        <taxon>Alkalibacillus</taxon>
    </lineage>
</organism>
<dbReference type="CDD" id="cd04301">
    <property type="entry name" value="NAT_SF"/>
    <property type="match status" value="1"/>
</dbReference>
<comment type="caution">
    <text evidence="2">The sequence shown here is derived from an EMBL/GenBank/DDBJ whole genome shotgun (WGS) entry which is preliminary data.</text>
</comment>
<evidence type="ECO:0000259" key="1">
    <source>
        <dbReference type="Pfam" id="PF00583"/>
    </source>
</evidence>